<dbReference type="GO" id="GO:0071942">
    <property type="term" value="C:XPC complex"/>
    <property type="evidence" value="ECO:0007669"/>
    <property type="project" value="TreeGrafter"/>
</dbReference>
<feature type="region of interest" description="Disordered" evidence="6">
    <location>
        <begin position="1"/>
        <end position="148"/>
    </location>
</feature>
<reference evidence="12" key="1">
    <citation type="submission" date="2017-02" db="UniProtKB">
        <authorList>
            <consortium name="WormBaseParasite"/>
        </authorList>
    </citation>
    <scope>IDENTIFICATION</scope>
</reference>
<keyword evidence="3" id="KW-0227">DNA damage</keyword>
<evidence type="ECO:0000313" key="11">
    <source>
        <dbReference type="Proteomes" id="UP000274131"/>
    </source>
</evidence>
<dbReference type="SUPFAM" id="SSF54001">
    <property type="entry name" value="Cysteine proteinases"/>
    <property type="match status" value="1"/>
</dbReference>
<reference evidence="10 11" key="2">
    <citation type="submission" date="2018-10" db="EMBL/GenBank/DDBJ databases">
        <authorList>
            <consortium name="Pathogen Informatics"/>
        </authorList>
    </citation>
    <scope>NUCLEOTIDE SEQUENCE [LARGE SCALE GENOMIC DNA]</scope>
</reference>
<comment type="similarity">
    <text evidence="2">Belongs to the XPC family.</text>
</comment>
<evidence type="ECO:0000313" key="12">
    <source>
        <dbReference type="WBParaSite" id="EVEC_0000110901-mRNA-1"/>
    </source>
</evidence>
<name>A0A0N4UUN1_ENTVE</name>
<keyword evidence="4" id="KW-0234">DNA repair</keyword>
<dbReference type="InterPro" id="IPR042488">
    <property type="entry name" value="Rad4_BHD3_sf"/>
</dbReference>
<evidence type="ECO:0000256" key="5">
    <source>
        <dbReference type="ARBA" id="ARBA00023242"/>
    </source>
</evidence>
<comment type="subcellular location">
    <subcellularLocation>
        <location evidence="1">Nucleus</location>
    </subcellularLocation>
</comment>
<organism evidence="12">
    <name type="scientific">Enterobius vermicularis</name>
    <name type="common">Human pinworm</name>
    <dbReference type="NCBI Taxonomy" id="51028"/>
    <lineage>
        <taxon>Eukaryota</taxon>
        <taxon>Metazoa</taxon>
        <taxon>Ecdysozoa</taxon>
        <taxon>Nematoda</taxon>
        <taxon>Chromadorea</taxon>
        <taxon>Rhabditida</taxon>
        <taxon>Spirurina</taxon>
        <taxon>Oxyuridomorpha</taxon>
        <taxon>Oxyuroidea</taxon>
        <taxon>Oxyuridae</taxon>
        <taxon>Enterobius</taxon>
    </lineage>
</organism>
<evidence type="ECO:0000256" key="6">
    <source>
        <dbReference type="SAM" id="MobiDB-lite"/>
    </source>
</evidence>
<sequence length="704" mass="81576">MESTRQNRKRTRKSCVVPKSVTVNESSRSLSKTKRANEECDSKKKGRGNFKRKQAEKSSEAEYSSDDDFVMPSSSAKKKKLTRKQKGVNSVVRRTRKKNAEMEIRDSEKKGCSRRSGLSSGSSIGSEDEWMDVEEGTSYSAPKPGTQDVEITLGEAPQTETPESKAAKFLRLEVNRRIRERQVKCHKMHILCYIAHLKFWARALVRSEFLKPLCFSLIPDGYVTAAEHIFDTLLVERFIKWLTSAFTPSTVTYPINKGGASAQVERLEKLINDKVYEDDRDLAFDLDELLGRVSTGIGCSKKEVDKTDLKRSSQKVKEDGKQKKVNKKISFERNYWVEYWDEVAERWICVDPWFKTVDLPSSIEAHSTAPMHYVFAVDDAEGLRDVTSRYASRYLYSDVRRLRVDSEWLKATTKCFRSKNRARERLEDIELHNFLMSQPMPTNVADFKNHPLYVLKKDLLKFEAIYPPDQPPMGKIRDIDIYPRSSVYHLDGSLNWIKKARSIKPGEQPYKVVKARPDVRVPKEQRQLDRTLDLYGYWQTEPYVPPKVINGRIPRNEHGNLYLYKKSMLPEGCAYLQLDGLYGLARRLNFECVPCVVGWEFHKNGNHPIIDGCAVLKKDEKTLRDAWSQEFEKKAVRARQVDIQRCFLRIRFFPKREFIVFKNVDEQFEEDSKEDEIAESALSWPRADFNLPLSETKEKDGEDS</sequence>
<gene>
    <name evidence="10" type="ORF">EVEC_LOCUS817</name>
</gene>
<dbReference type="Gene3D" id="3.90.260.10">
    <property type="entry name" value="Transglutaminase-like"/>
    <property type="match status" value="1"/>
</dbReference>
<feature type="domain" description="Rad4 beta-hairpin" evidence="9">
    <location>
        <begin position="553"/>
        <end position="627"/>
    </location>
</feature>
<dbReference type="GO" id="GO:0000111">
    <property type="term" value="C:nucleotide-excision repair factor 2 complex"/>
    <property type="evidence" value="ECO:0007669"/>
    <property type="project" value="TreeGrafter"/>
</dbReference>
<evidence type="ECO:0000256" key="3">
    <source>
        <dbReference type="ARBA" id="ARBA00022763"/>
    </source>
</evidence>
<dbReference type="SMART" id="SM01030">
    <property type="entry name" value="BHD_1"/>
    <property type="match status" value="1"/>
</dbReference>
<feature type="compositionally biased region" description="Acidic residues" evidence="6">
    <location>
        <begin position="126"/>
        <end position="135"/>
    </location>
</feature>
<dbReference type="GO" id="GO:0006298">
    <property type="term" value="P:mismatch repair"/>
    <property type="evidence" value="ECO:0007669"/>
    <property type="project" value="TreeGrafter"/>
</dbReference>
<dbReference type="InterPro" id="IPR018326">
    <property type="entry name" value="Rad4_beta-hairpin_dom1"/>
</dbReference>
<dbReference type="InterPro" id="IPR018327">
    <property type="entry name" value="BHD_2"/>
</dbReference>
<keyword evidence="11" id="KW-1185">Reference proteome</keyword>
<dbReference type="Pfam" id="PF10403">
    <property type="entry name" value="BHD_1"/>
    <property type="match status" value="1"/>
</dbReference>
<feature type="compositionally biased region" description="Basic and acidic residues" evidence="6">
    <location>
        <begin position="98"/>
        <end position="111"/>
    </location>
</feature>
<dbReference type="GO" id="GO:0003684">
    <property type="term" value="F:damaged DNA binding"/>
    <property type="evidence" value="ECO:0007669"/>
    <property type="project" value="InterPro"/>
</dbReference>
<dbReference type="Gene3D" id="2.20.20.110">
    <property type="entry name" value="Rad4, beta-hairpin domain BHD1"/>
    <property type="match status" value="1"/>
</dbReference>
<dbReference type="GO" id="GO:0006289">
    <property type="term" value="P:nucleotide-excision repair"/>
    <property type="evidence" value="ECO:0007669"/>
    <property type="project" value="InterPro"/>
</dbReference>
<proteinExistence type="inferred from homology"/>
<evidence type="ECO:0000256" key="4">
    <source>
        <dbReference type="ARBA" id="ARBA00023204"/>
    </source>
</evidence>
<dbReference type="Pfam" id="PF10405">
    <property type="entry name" value="BHD_3"/>
    <property type="match status" value="1"/>
</dbReference>
<evidence type="ECO:0000256" key="2">
    <source>
        <dbReference type="ARBA" id="ARBA00009525"/>
    </source>
</evidence>
<accession>A0A0N4UUN1</accession>
<dbReference type="STRING" id="51028.A0A0N4UUN1"/>
<keyword evidence="5" id="KW-0539">Nucleus</keyword>
<dbReference type="InterPro" id="IPR018328">
    <property type="entry name" value="Rad4_beta-hairpin_dom3"/>
</dbReference>
<dbReference type="InterPro" id="IPR036985">
    <property type="entry name" value="Transglutaminase-like_sf"/>
</dbReference>
<feature type="compositionally biased region" description="Low complexity" evidence="6">
    <location>
        <begin position="114"/>
        <end position="125"/>
    </location>
</feature>
<dbReference type="Gene3D" id="3.30.70.2460">
    <property type="entry name" value="Rad4, beta-hairpin domain BHD3"/>
    <property type="match status" value="1"/>
</dbReference>
<evidence type="ECO:0000313" key="10">
    <source>
        <dbReference type="EMBL" id="VDD85674.1"/>
    </source>
</evidence>
<dbReference type="Pfam" id="PF10404">
    <property type="entry name" value="BHD_2"/>
    <property type="match status" value="1"/>
</dbReference>
<dbReference type="InterPro" id="IPR038765">
    <property type="entry name" value="Papain-like_cys_pep_sf"/>
</dbReference>
<dbReference type="GO" id="GO:0003697">
    <property type="term" value="F:single-stranded DNA binding"/>
    <property type="evidence" value="ECO:0007669"/>
    <property type="project" value="TreeGrafter"/>
</dbReference>
<feature type="compositionally biased region" description="Polar residues" evidence="6">
    <location>
        <begin position="21"/>
        <end position="30"/>
    </location>
</feature>
<dbReference type="GO" id="GO:0005737">
    <property type="term" value="C:cytoplasm"/>
    <property type="evidence" value="ECO:0007669"/>
    <property type="project" value="TreeGrafter"/>
</dbReference>
<dbReference type="InterPro" id="IPR018325">
    <property type="entry name" value="Rad4/PNGase_transGLS-fold"/>
</dbReference>
<evidence type="ECO:0000256" key="1">
    <source>
        <dbReference type="ARBA" id="ARBA00004123"/>
    </source>
</evidence>
<dbReference type="OrthoDB" id="300780at2759"/>
<protein>
    <submittedName>
        <fullName evidence="12">Rad4 domain-containing protein</fullName>
    </submittedName>
</protein>
<dbReference type="InterPro" id="IPR004583">
    <property type="entry name" value="DNA_repair_Rad4"/>
</dbReference>
<dbReference type="Pfam" id="PF03835">
    <property type="entry name" value="Rad4"/>
    <property type="match status" value="1"/>
</dbReference>
<dbReference type="EMBL" id="UXUI01007140">
    <property type="protein sequence ID" value="VDD85674.1"/>
    <property type="molecule type" value="Genomic_DNA"/>
</dbReference>
<evidence type="ECO:0000259" key="8">
    <source>
        <dbReference type="SMART" id="SM01031"/>
    </source>
</evidence>
<evidence type="ECO:0000259" key="9">
    <source>
        <dbReference type="SMART" id="SM01032"/>
    </source>
</evidence>
<dbReference type="Proteomes" id="UP000274131">
    <property type="component" value="Unassembled WGS sequence"/>
</dbReference>
<dbReference type="AlphaFoldDB" id="A0A0N4UUN1"/>
<feature type="compositionally biased region" description="Basic residues" evidence="6">
    <location>
        <begin position="1"/>
        <end position="13"/>
    </location>
</feature>
<feature type="domain" description="Rad4 beta-hairpin" evidence="7">
    <location>
        <begin position="436"/>
        <end position="488"/>
    </location>
</feature>
<dbReference type="SMART" id="SM01031">
    <property type="entry name" value="BHD_2"/>
    <property type="match status" value="1"/>
</dbReference>
<dbReference type="SMART" id="SM01032">
    <property type="entry name" value="BHD_3"/>
    <property type="match status" value="1"/>
</dbReference>
<dbReference type="PANTHER" id="PTHR12135">
    <property type="entry name" value="DNA REPAIR PROTEIN XP-C / RAD4"/>
    <property type="match status" value="1"/>
</dbReference>
<dbReference type="WBParaSite" id="EVEC_0000110901-mRNA-1">
    <property type="protein sequence ID" value="EVEC_0000110901-mRNA-1"/>
    <property type="gene ID" value="EVEC_0000110901"/>
</dbReference>
<dbReference type="PANTHER" id="PTHR12135:SF0">
    <property type="entry name" value="DNA REPAIR PROTEIN COMPLEMENTING XP-C CELLS"/>
    <property type="match status" value="1"/>
</dbReference>
<feature type="domain" description="Rad4 beta-hairpin" evidence="8">
    <location>
        <begin position="490"/>
        <end position="546"/>
    </location>
</feature>
<feature type="compositionally biased region" description="Basic residues" evidence="6">
    <location>
        <begin position="76"/>
        <end position="86"/>
    </location>
</feature>
<evidence type="ECO:0000259" key="7">
    <source>
        <dbReference type="SMART" id="SM01030"/>
    </source>
</evidence>